<reference evidence="9" key="1">
    <citation type="journal article" date="2019" name="Int. J. Syst. Evol. Microbiol.">
        <title>The Global Catalogue of Microorganisms (GCM) 10K type strain sequencing project: providing services to taxonomists for standard genome sequencing and annotation.</title>
        <authorList>
            <consortium name="The Broad Institute Genomics Platform"/>
            <consortium name="The Broad Institute Genome Sequencing Center for Infectious Disease"/>
            <person name="Wu L."/>
            <person name="Ma J."/>
        </authorList>
    </citation>
    <scope>NUCLEOTIDE SEQUENCE [LARGE SCALE GENOMIC DNA]</scope>
    <source>
        <strain evidence="9">JCM 31920</strain>
    </source>
</reference>
<evidence type="ECO:0000256" key="5">
    <source>
        <dbReference type="ARBA" id="ARBA00023237"/>
    </source>
</evidence>
<evidence type="ECO:0000256" key="1">
    <source>
        <dbReference type="ARBA" id="ARBA00004442"/>
    </source>
</evidence>
<keyword evidence="4" id="KW-0472">Membrane</keyword>
<dbReference type="SUPFAM" id="SSF48452">
    <property type="entry name" value="TPR-like"/>
    <property type="match status" value="1"/>
</dbReference>
<keyword evidence="3 6" id="KW-0732">Signal</keyword>
<proteinExistence type="inferred from homology"/>
<evidence type="ECO:0000313" key="8">
    <source>
        <dbReference type="EMBL" id="GAA4440653.1"/>
    </source>
</evidence>
<dbReference type="Proteomes" id="UP001501508">
    <property type="component" value="Unassembled WGS sequence"/>
</dbReference>
<name>A0ABP8LYU0_9BACT</name>
<dbReference type="PROSITE" id="PS51257">
    <property type="entry name" value="PROKAR_LIPOPROTEIN"/>
    <property type="match status" value="1"/>
</dbReference>
<keyword evidence="5" id="KW-0998">Cell outer membrane</keyword>
<dbReference type="EMBL" id="BAABEY010000024">
    <property type="protein sequence ID" value="GAA4440653.1"/>
    <property type="molecule type" value="Genomic_DNA"/>
</dbReference>
<dbReference type="InterPro" id="IPR012944">
    <property type="entry name" value="SusD_RagB_dom"/>
</dbReference>
<organism evidence="8 9">
    <name type="scientific">Ravibacter arvi</name>
    <dbReference type="NCBI Taxonomy" id="2051041"/>
    <lineage>
        <taxon>Bacteria</taxon>
        <taxon>Pseudomonadati</taxon>
        <taxon>Bacteroidota</taxon>
        <taxon>Cytophagia</taxon>
        <taxon>Cytophagales</taxon>
        <taxon>Spirosomataceae</taxon>
        <taxon>Ravibacter</taxon>
    </lineage>
</organism>
<evidence type="ECO:0000256" key="2">
    <source>
        <dbReference type="ARBA" id="ARBA00006275"/>
    </source>
</evidence>
<accession>A0ABP8LYU0</accession>
<comment type="similarity">
    <text evidence="2">Belongs to the SusD family.</text>
</comment>
<dbReference type="Pfam" id="PF07980">
    <property type="entry name" value="SusD_RagB"/>
    <property type="match status" value="1"/>
</dbReference>
<dbReference type="InterPro" id="IPR011990">
    <property type="entry name" value="TPR-like_helical_dom_sf"/>
</dbReference>
<dbReference type="Gene3D" id="1.25.40.390">
    <property type="match status" value="1"/>
</dbReference>
<evidence type="ECO:0000256" key="4">
    <source>
        <dbReference type="ARBA" id="ARBA00023136"/>
    </source>
</evidence>
<evidence type="ECO:0000256" key="6">
    <source>
        <dbReference type="SAM" id="SignalP"/>
    </source>
</evidence>
<evidence type="ECO:0000313" key="9">
    <source>
        <dbReference type="Proteomes" id="UP001501508"/>
    </source>
</evidence>
<gene>
    <name evidence="8" type="ORF">GCM10023091_24590</name>
</gene>
<dbReference type="RefSeq" id="WP_345029549.1">
    <property type="nucleotide sequence ID" value="NZ_BAABEY010000024.1"/>
</dbReference>
<comment type="caution">
    <text evidence="8">The sequence shown here is derived from an EMBL/GenBank/DDBJ whole genome shotgun (WGS) entry which is preliminary data.</text>
</comment>
<comment type="subcellular location">
    <subcellularLocation>
        <location evidence="1">Cell outer membrane</location>
    </subcellularLocation>
</comment>
<evidence type="ECO:0000256" key="3">
    <source>
        <dbReference type="ARBA" id="ARBA00022729"/>
    </source>
</evidence>
<feature type="chain" id="PRO_5046728138" evidence="6">
    <location>
        <begin position="19"/>
        <end position="573"/>
    </location>
</feature>
<protein>
    <submittedName>
        <fullName evidence="8">RagB/SusD family nutrient uptake outer membrane protein</fullName>
    </submittedName>
</protein>
<keyword evidence="9" id="KW-1185">Reference proteome</keyword>
<sequence length="573" mass="65139">MKTIYKLLLLLPLCTLLACNDDFLQRPPLDEVTSLHYFKTPNDLKAYVNQFYTNANFPKFNDHGNDFNSDNQVALDPDTRLQGTRTIVTSGTIAFGAVRSINYFFDHYKAVQQNYALDDYKQYLGEAHFFKALIYFDLVKTYGDIQWLSTELGTSSPELYNPRDPREVVADKILASLDTAAMYLTADKTRGSGRINKWMALLVQSRVALFEGTWQKYHAGTPFAAANPQPEKYFNIAAKAASDIMASGLYNIYTTGKPESDYKDLFKLRTYANNPEVMFWREYNNDLSRGESSFTNTRNYYMIAPYGKTITKSLADSYLCADGKPVSVSPLFKGYQDLEAEKSNRDPRFSQTIATPAELWTLQPTGQTQLYRDLYAMLNTSARDNAPSGYVILKGYNPDLKYHVSQYEETPSILFRYAEVLLNYAEAKAELGQLTQADIDMSVKKLRDRAGMPNLVLSGITKDPNWDFPALPDYINEIRRERRVELSLEGFRWDDIARWAAADELIVGKRPRGFKAAQVKINPFPVDANGFLDPYKNAMPDGYGFKPGRDYLNSIPVSELVLNPSLKQNPGWE</sequence>
<feature type="domain" description="RagB/SusD" evidence="7">
    <location>
        <begin position="277"/>
        <end position="572"/>
    </location>
</feature>
<evidence type="ECO:0000259" key="7">
    <source>
        <dbReference type="Pfam" id="PF07980"/>
    </source>
</evidence>
<feature type="signal peptide" evidence="6">
    <location>
        <begin position="1"/>
        <end position="18"/>
    </location>
</feature>